<dbReference type="Pfam" id="PF18937">
    <property type="entry name" value="DUF5685"/>
    <property type="match status" value="1"/>
</dbReference>
<evidence type="ECO:0000256" key="1">
    <source>
        <dbReference type="SAM" id="MobiDB-lite"/>
    </source>
</evidence>
<organism evidence="2 3">
    <name type="scientific">Streptomyces sedi</name>
    <dbReference type="NCBI Taxonomy" id="555059"/>
    <lineage>
        <taxon>Bacteria</taxon>
        <taxon>Bacillati</taxon>
        <taxon>Actinomycetota</taxon>
        <taxon>Actinomycetes</taxon>
        <taxon>Kitasatosporales</taxon>
        <taxon>Streptomycetaceae</taxon>
        <taxon>Streptomyces</taxon>
    </lineage>
</organism>
<keyword evidence="3" id="KW-1185">Reference proteome</keyword>
<dbReference type="Proteomes" id="UP000311713">
    <property type="component" value="Unassembled WGS sequence"/>
</dbReference>
<proteinExistence type="predicted"/>
<evidence type="ECO:0000313" key="3">
    <source>
        <dbReference type="Proteomes" id="UP000311713"/>
    </source>
</evidence>
<evidence type="ECO:0000313" key="2">
    <source>
        <dbReference type="EMBL" id="TNM26325.1"/>
    </source>
</evidence>
<dbReference type="EMBL" id="VDGT01000023">
    <property type="protein sequence ID" value="TNM26325.1"/>
    <property type="molecule type" value="Genomic_DNA"/>
</dbReference>
<evidence type="ECO:0008006" key="4">
    <source>
        <dbReference type="Google" id="ProtNLM"/>
    </source>
</evidence>
<accession>A0A5C4US38</accession>
<reference evidence="2 3" key="1">
    <citation type="submission" date="2019-06" db="EMBL/GenBank/DDBJ databases">
        <title>Draft genome of Streptomyces sedi sp. JCM16909.</title>
        <authorList>
            <person name="Klykleung N."/>
            <person name="Tanasupawat S."/>
            <person name="Kudo T."/>
            <person name="Yuki M."/>
            <person name="Ohkuma M."/>
        </authorList>
    </citation>
    <scope>NUCLEOTIDE SEQUENCE [LARGE SCALE GENOMIC DNA]</scope>
    <source>
        <strain evidence="2 3">JCM 16909</strain>
    </source>
</reference>
<dbReference type="OrthoDB" id="3210612at2"/>
<feature type="compositionally biased region" description="Pro residues" evidence="1">
    <location>
        <begin position="298"/>
        <end position="307"/>
    </location>
</feature>
<gene>
    <name evidence="2" type="ORF">FH715_24115</name>
</gene>
<dbReference type="RefSeq" id="WP_139648855.1">
    <property type="nucleotide sequence ID" value="NZ_BAAAZS010000060.1"/>
</dbReference>
<name>A0A5C4US38_9ACTN</name>
<sequence length="394" mass="40853">MFGIIRPCQHRLSRGLREEWTAHLCGLCLALRGTHGQAARVATNYDGLLVSVLHDAQLPAPRPGGRRTAGPCPLRGMRTASVAEGPGAQLAAAVSLVLASAKIRDHVADGDGPFRRRPLAVAATRVAGSWDAAGARGGAGVGFDTGVLVEAVERQQSIEERTALGSPLLAVTEPTETATSAVFAHTAHLAGRPGNAVPLAEAGRLFGRLAHLLDAVEDLASDRAAGLWNPIDVTATPAAEVRRLCDDAVRGVRLALADCEFGDGRLAHTLLVHELERAVERGFGAACSHASGSHAPGPYAPGPPAPGGPGGGFGPPPPPTGKPPLIRGRLAGCAVWTGLFCTCQVCCRSEYQEPWRGRGREGWCHKCGDCCDCCDCCRCCNCGGGDGCSCDCNC</sequence>
<dbReference type="InterPro" id="IPR043740">
    <property type="entry name" value="DUF5685"/>
</dbReference>
<dbReference type="AlphaFoldDB" id="A0A5C4US38"/>
<comment type="caution">
    <text evidence="2">The sequence shown here is derived from an EMBL/GenBank/DDBJ whole genome shotgun (WGS) entry which is preliminary data.</text>
</comment>
<feature type="region of interest" description="Disordered" evidence="1">
    <location>
        <begin position="298"/>
        <end position="321"/>
    </location>
</feature>
<protein>
    <recommendedName>
        <fullName evidence="4">Regulatory protein</fullName>
    </recommendedName>
</protein>